<reference evidence="1 4" key="2">
    <citation type="submission" date="2020-11" db="EMBL/GenBank/DDBJ databases">
        <title>Enhanced detection system for hospital associated transmission using whole genome sequencing surveillance.</title>
        <authorList>
            <person name="Harrison L.H."/>
            <person name="Van Tyne D."/>
            <person name="Marsh J.W."/>
            <person name="Griffith M.P."/>
            <person name="Snyder D.J."/>
            <person name="Cooper V.S."/>
            <person name="Mustapha M."/>
        </authorList>
    </citation>
    <scope>NUCLEOTIDE SEQUENCE [LARGE SCALE GENOMIC DNA]</scope>
    <source>
        <strain evidence="1 4">PSB00013</strain>
    </source>
</reference>
<evidence type="ECO:0000313" key="2">
    <source>
        <dbReference type="EMBL" id="SPZ00025.1"/>
    </source>
</evidence>
<sequence length="62" mass="6906">MSGAKRFYATIDGEEIEGWVGKDKGGFRASADFRGKLVDVRGSSESDAIRKWRDKANHMANE</sequence>
<proteinExistence type="predicted"/>
<accession>A0A2X2CIN2</accession>
<reference evidence="2 3" key="1">
    <citation type="submission" date="2018-06" db="EMBL/GenBank/DDBJ databases">
        <authorList>
            <consortium name="Pathogen Informatics"/>
            <person name="Doyle S."/>
        </authorList>
    </citation>
    <scope>NUCLEOTIDE SEQUENCE [LARGE SCALE GENOMIC DNA]</scope>
    <source>
        <strain evidence="2 3">NCTC11842</strain>
    </source>
</reference>
<dbReference type="RefSeq" id="WP_010799687.1">
    <property type="nucleotide sequence ID" value="NZ_JAAMQY010000010.1"/>
</dbReference>
<protein>
    <submittedName>
        <fullName evidence="2">Uncharacterized protein</fullName>
    </submittedName>
</protein>
<dbReference type="Proteomes" id="UP000638986">
    <property type="component" value="Unassembled WGS sequence"/>
</dbReference>
<dbReference type="EMBL" id="JADTXM010000015">
    <property type="protein sequence ID" value="MBH3440858.1"/>
    <property type="molecule type" value="Genomic_DNA"/>
</dbReference>
<evidence type="ECO:0000313" key="3">
    <source>
        <dbReference type="Proteomes" id="UP000250443"/>
    </source>
</evidence>
<name>A0A2X2CIN2_PSELU</name>
<dbReference type="Proteomes" id="UP000250443">
    <property type="component" value="Unassembled WGS sequence"/>
</dbReference>
<evidence type="ECO:0000313" key="1">
    <source>
        <dbReference type="EMBL" id="MBH3440858.1"/>
    </source>
</evidence>
<dbReference type="EMBL" id="UAUF01000002">
    <property type="protein sequence ID" value="SPZ00025.1"/>
    <property type="molecule type" value="Genomic_DNA"/>
</dbReference>
<organism evidence="2 3">
    <name type="scientific">Pseudomonas luteola</name>
    <dbReference type="NCBI Taxonomy" id="47886"/>
    <lineage>
        <taxon>Bacteria</taxon>
        <taxon>Pseudomonadati</taxon>
        <taxon>Pseudomonadota</taxon>
        <taxon>Gammaproteobacteria</taxon>
        <taxon>Pseudomonadales</taxon>
        <taxon>Pseudomonadaceae</taxon>
        <taxon>Pseudomonas</taxon>
    </lineage>
</organism>
<gene>
    <name evidence="1" type="ORF">I5Q09_19435</name>
    <name evidence="2" type="ORF">NCTC11842_00170</name>
</gene>
<evidence type="ECO:0000313" key="4">
    <source>
        <dbReference type="Proteomes" id="UP000638986"/>
    </source>
</evidence>
<dbReference type="AlphaFoldDB" id="A0A2X2CIN2"/>